<sequence length="105" mass="11369">MASKLRNIFYQNKKQETTEIGVVITDVGQQILRIAYPRQHLPGSLRLYTAEDAPDRVGMRRRGRRCGSLGKPHADGRCDGMASEGGAGVAPMCGGCRGVRKPVGD</sequence>
<reference evidence="1 2" key="1">
    <citation type="submission" date="2024-07" db="EMBL/GenBank/DDBJ databases">
        <title>Chromosome-level genome assembly of the water stick insect Ranatra chinensis (Heteroptera: Nepidae).</title>
        <authorList>
            <person name="Liu X."/>
        </authorList>
    </citation>
    <scope>NUCLEOTIDE SEQUENCE [LARGE SCALE GENOMIC DNA]</scope>
    <source>
        <strain evidence="1">Cailab_2021Rc</strain>
        <tissue evidence="1">Muscle</tissue>
    </source>
</reference>
<protein>
    <submittedName>
        <fullName evidence="1">Uncharacterized protein</fullName>
    </submittedName>
</protein>
<dbReference type="AlphaFoldDB" id="A0ABD0YBG8"/>
<dbReference type="Proteomes" id="UP001558652">
    <property type="component" value="Unassembled WGS sequence"/>
</dbReference>
<dbReference type="EMBL" id="JBFDAA010000010">
    <property type="protein sequence ID" value="KAL1124680.1"/>
    <property type="molecule type" value="Genomic_DNA"/>
</dbReference>
<gene>
    <name evidence="1" type="ORF">AAG570_001304</name>
</gene>
<name>A0ABD0YBG8_9HEMI</name>
<organism evidence="1 2">
    <name type="scientific">Ranatra chinensis</name>
    <dbReference type="NCBI Taxonomy" id="642074"/>
    <lineage>
        <taxon>Eukaryota</taxon>
        <taxon>Metazoa</taxon>
        <taxon>Ecdysozoa</taxon>
        <taxon>Arthropoda</taxon>
        <taxon>Hexapoda</taxon>
        <taxon>Insecta</taxon>
        <taxon>Pterygota</taxon>
        <taxon>Neoptera</taxon>
        <taxon>Paraneoptera</taxon>
        <taxon>Hemiptera</taxon>
        <taxon>Heteroptera</taxon>
        <taxon>Panheteroptera</taxon>
        <taxon>Nepomorpha</taxon>
        <taxon>Nepidae</taxon>
        <taxon>Ranatrinae</taxon>
        <taxon>Ranatra</taxon>
    </lineage>
</organism>
<evidence type="ECO:0000313" key="1">
    <source>
        <dbReference type="EMBL" id="KAL1124680.1"/>
    </source>
</evidence>
<accession>A0ABD0YBG8</accession>
<evidence type="ECO:0000313" key="2">
    <source>
        <dbReference type="Proteomes" id="UP001558652"/>
    </source>
</evidence>
<comment type="caution">
    <text evidence="1">The sequence shown here is derived from an EMBL/GenBank/DDBJ whole genome shotgun (WGS) entry which is preliminary data.</text>
</comment>
<keyword evidence="2" id="KW-1185">Reference proteome</keyword>
<proteinExistence type="predicted"/>